<feature type="non-terminal residue" evidence="2">
    <location>
        <position position="1"/>
    </location>
</feature>
<keyword evidence="2" id="KW-0560">Oxidoreductase</keyword>
<proteinExistence type="predicted"/>
<feature type="compositionally biased region" description="Basic residues" evidence="1">
    <location>
        <begin position="1"/>
        <end position="14"/>
    </location>
</feature>
<feature type="compositionally biased region" description="Basic and acidic residues" evidence="1">
    <location>
        <begin position="23"/>
        <end position="48"/>
    </location>
</feature>
<feature type="region of interest" description="Disordered" evidence="1">
    <location>
        <begin position="1"/>
        <end position="48"/>
    </location>
</feature>
<dbReference type="GO" id="GO:0004783">
    <property type="term" value="F:sulfite reductase (NADPH) activity"/>
    <property type="evidence" value="ECO:0007669"/>
    <property type="project" value="UniProtKB-EC"/>
</dbReference>
<accession>A0A6J4TD64</accession>
<evidence type="ECO:0000256" key="1">
    <source>
        <dbReference type="SAM" id="MobiDB-lite"/>
    </source>
</evidence>
<organism evidence="2">
    <name type="scientific">uncultured Sphingomonadaceae bacterium</name>
    <dbReference type="NCBI Taxonomy" id="169976"/>
    <lineage>
        <taxon>Bacteria</taxon>
        <taxon>Pseudomonadati</taxon>
        <taxon>Pseudomonadota</taxon>
        <taxon>Alphaproteobacteria</taxon>
        <taxon>Sphingomonadales</taxon>
        <taxon>Sphingomonadaceae</taxon>
        <taxon>environmental samples</taxon>
    </lineage>
</organism>
<evidence type="ECO:0000313" key="2">
    <source>
        <dbReference type="EMBL" id="CAA9520124.1"/>
    </source>
</evidence>
<dbReference type="AlphaFoldDB" id="A0A6J4TD64"/>
<protein>
    <submittedName>
        <fullName evidence="2">Sulfite reductase [NADPH] hemoprotein beta-component</fullName>
        <ecNumber evidence="2">1.8.1.2</ecNumber>
    </submittedName>
</protein>
<gene>
    <name evidence="2" type="ORF">AVDCRST_MAG91-2143</name>
</gene>
<sequence>VPLRRVRRAHRARARGAVPRPGRAPDRRVADRGGVHPAPPDERALSAA</sequence>
<dbReference type="EMBL" id="CADCVX010000394">
    <property type="protein sequence ID" value="CAA9520124.1"/>
    <property type="molecule type" value="Genomic_DNA"/>
</dbReference>
<name>A0A6J4TD64_9SPHN</name>
<reference evidence="2" key="1">
    <citation type="submission" date="2020-02" db="EMBL/GenBank/DDBJ databases">
        <authorList>
            <person name="Meier V. D."/>
        </authorList>
    </citation>
    <scope>NUCLEOTIDE SEQUENCE</scope>
    <source>
        <strain evidence="2">AVDCRST_MAG91</strain>
    </source>
</reference>
<dbReference type="EC" id="1.8.1.2" evidence="2"/>
<feature type="non-terminal residue" evidence="2">
    <location>
        <position position="48"/>
    </location>
</feature>